<keyword evidence="5" id="KW-1185">Reference proteome</keyword>
<keyword evidence="1" id="KW-0217">Developmental protein</keyword>
<proteinExistence type="inferred from homology"/>
<dbReference type="FunCoup" id="A0A6P8IUG3">
    <property type="interactions" value="2"/>
</dbReference>
<dbReference type="SUPFAM" id="SSF48403">
    <property type="entry name" value="Ankyrin repeat"/>
    <property type="match status" value="1"/>
</dbReference>
<gene>
    <name evidence="6" type="primary">LOC116305207</name>
</gene>
<dbReference type="RefSeq" id="XP_031570926.1">
    <property type="nucleotide sequence ID" value="XM_031715066.1"/>
</dbReference>
<evidence type="ECO:0000313" key="5">
    <source>
        <dbReference type="Proteomes" id="UP000515163"/>
    </source>
</evidence>
<dbReference type="InterPro" id="IPR036770">
    <property type="entry name" value="Ankyrin_rpt-contain_sf"/>
</dbReference>
<dbReference type="InParanoid" id="A0A6P8IUG3"/>
<keyword evidence="2" id="KW-0677">Repeat</keyword>
<sequence>MSAIRARTSSLIFQESPTKDKKAKTAKGGNMTPIDLILLSRDFFLMNGEPEEKLRLRKMFQGCNVDQITATGVTALTQSALDGRLENIKLLIELGADVNKKDRFGWTPLHYAVSEGYDQICRYLLNHGANARIENAEGEFPVELADQENIASLMLDATINMRRLSVED</sequence>
<dbReference type="PROSITE" id="PS50088">
    <property type="entry name" value="ANK_REPEAT"/>
    <property type="match status" value="2"/>
</dbReference>
<dbReference type="GeneID" id="116305207"/>
<feature type="repeat" description="ANK" evidence="4">
    <location>
        <begin position="104"/>
        <end position="136"/>
    </location>
</feature>
<dbReference type="GO" id="GO:0019208">
    <property type="term" value="F:phosphatase regulator activity"/>
    <property type="evidence" value="ECO:0007669"/>
    <property type="project" value="TreeGrafter"/>
</dbReference>
<dbReference type="AlphaFoldDB" id="A0A6P8IUG3"/>
<dbReference type="GO" id="GO:0005737">
    <property type="term" value="C:cytoplasm"/>
    <property type="evidence" value="ECO:0007669"/>
    <property type="project" value="TreeGrafter"/>
</dbReference>
<evidence type="ECO:0000256" key="3">
    <source>
        <dbReference type="ARBA" id="ARBA00038386"/>
    </source>
</evidence>
<organism evidence="5 6">
    <name type="scientific">Actinia tenebrosa</name>
    <name type="common">Australian red waratah sea anemone</name>
    <dbReference type="NCBI Taxonomy" id="6105"/>
    <lineage>
        <taxon>Eukaryota</taxon>
        <taxon>Metazoa</taxon>
        <taxon>Cnidaria</taxon>
        <taxon>Anthozoa</taxon>
        <taxon>Hexacorallia</taxon>
        <taxon>Actiniaria</taxon>
        <taxon>Actiniidae</taxon>
        <taxon>Actinia</taxon>
    </lineage>
</organism>
<reference evidence="6" key="1">
    <citation type="submission" date="2025-08" db="UniProtKB">
        <authorList>
            <consortium name="RefSeq"/>
        </authorList>
    </citation>
    <scope>IDENTIFICATION</scope>
    <source>
        <tissue evidence="6">Tentacle</tissue>
    </source>
</reference>
<dbReference type="InterPro" id="IPR002110">
    <property type="entry name" value="Ankyrin_rpt"/>
</dbReference>
<dbReference type="GO" id="GO:0004857">
    <property type="term" value="F:enzyme inhibitor activity"/>
    <property type="evidence" value="ECO:0007669"/>
    <property type="project" value="TreeGrafter"/>
</dbReference>
<accession>A0A6P8IUG3</accession>
<keyword evidence="4" id="KW-0040">ANK repeat</keyword>
<dbReference type="PANTHER" id="PTHR24179">
    <property type="entry name" value="PROTEIN PHOSPHATASE 1 REGULATORY SUBUNIT 12"/>
    <property type="match status" value="1"/>
</dbReference>
<feature type="repeat" description="ANK" evidence="4">
    <location>
        <begin position="71"/>
        <end position="103"/>
    </location>
</feature>
<protein>
    <submittedName>
        <fullName evidence="6">Protein phosphatase 1 regulatory subunit 27-like</fullName>
    </submittedName>
</protein>
<dbReference type="OrthoDB" id="71307at2759"/>
<dbReference type="Pfam" id="PF12796">
    <property type="entry name" value="Ank_2"/>
    <property type="match status" value="1"/>
</dbReference>
<comment type="similarity">
    <text evidence="3">Belongs to the NRARP family.</text>
</comment>
<evidence type="ECO:0000256" key="4">
    <source>
        <dbReference type="PROSITE-ProRule" id="PRU00023"/>
    </source>
</evidence>
<dbReference type="InterPro" id="IPR051226">
    <property type="entry name" value="PP1_Regulatory_Subunit"/>
</dbReference>
<dbReference type="KEGG" id="aten:116305207"/>
<dbReference type="PROSITE" id="PS50297">
    <property type="entry name" value="ANK_REP_REGION"/>
    <property type="match status" value="2"/>
</dbReference>
<dbReference type="Gene3D" id="1.25.40.20">
    <property type="entry name" value="Ankyrin repeat-containing domain"/>
    <property type="match status" value="2"/>
</dbReference>
<name>A0A6P8IUG3_ACTTE</name>
<evidence type="ECO:0000313" key="6">
    <source>
        <dbReference type="RefSeq" id="XP_031570926.1"/>
    </source>
</evidence>
<evidence type="ECO:0000256" key="2">
    <source>
        <dbReference type="ARBA" id="ARBA00022737"/>
    </source>
</evidence>
<evidence type="ECO:0000256" key="1">
    <source>
        <dbReference type="ARBA" id="ARBA00022473"/>
    </source>
</evidence>
<dbReference type="Proteomes" id="UP000515163">
    <property type="component" value="Unplaced"/>
</dbReference>
<dbReference type="PANTHER" id="PTHR24179:SF21">
    <property type="entry name" value="MYOSIN BINDING SUBUNIT, ISOFORM O"/>
    <property type="match status" value="1"/>
</dbReference>
<dbReference type="SMART" id="SM00248">
    <property type="entry name" value="ANK"/>
    <property type="match status" value="2"/>
</dbReference>